<evidence type="ECO:0000256" key="9">
    <source>
        <dbReference type="ARBA" id="ARBA00022842"/>
    </source>
</evidence>
<evidence type="ECO:0000256" key="2">
    <source>
        <dbReference type="ARBA" id="ARBA00007599"/>
    </source>
</evidence>
<evidence type="ECO:0000256" key="8">
    <source>
        <dbReference type="ARBA" id="ARBA00022840"/>
    </source>
</evidence>
<dbReference type="EMBL" id="PFAA01000049">
    <property type="protein sequence ID" value="PIT96545.1"/>
    <property type="molecule type" value="Genomic_DNA"/>
</dbReference>
<evidence type="ECO:0000256" key="5">
    <source>
        <dbReference type="ARBA" id="ARBA00022694"/>
    </source>
</evidence>
<comment type="subcellular location">
    <subcellularLocation>
        <location evidence="1">Cytoplasm</location>
    </subcellularLocation>
</comment>
<keyword evidence="6" id="KW-0479">Metal-binding</keyword>
<dbReference type="Pfam" id="PF02367">
    <property type="entry name" value="TsaE"/>
    <property type="match status" value="1"/>
</dbReference>
<keyword evidence="9" id="KW-0460">Magnesium</keyword>
<keyword evidence="7" id="KW-0547">Nucleotide-binding</keyword>
<comment type="similarity">
    <text evidence="2">Belongs to the TsaE family.</text>
</comment>
<keyword evidence="4" id="KW-0963">Cytoplasm</keyword>
<dbReference type="GO" id="GO:0002949">
    <property type="term" value="P:tRNA threonylcarbamoyladenosine modification"/>
    <property type="evidence" value="ECO:0007669"/>
    <property type="project" value="InterPro"/>
</dbReference>
<evidence type="ECO:0000256" key="4">
    <source>
        <dbReference type="ARBA" id="ARBA00022490"/>
    </source>
</evidence>
<evidence type="ECO:0000313" key="12">
    <source>
        <dbReference type="Proteomes" id="UP000230481"/>
    </source>
</evidence>
<sequence length="152" mass="17627">MIIKTNSAKETEKVAKSFVEEVARAERARRNNQNALIVGLYGELGSGKTTFVKGIAKAFGFKKMVTSPTFVIEKIYALKDKNFECLIHIDAYRLKSGKELLRLGWEEISKNSKNIIFIEWPENIKNILTKNKQKIYFRFIDENTREIEINYT</sequence>
<dbReference type="GO" id="GO:0005524">
    <property type="term" value="F:ATP binding"/>
    <property type="evidence" value="ECO:0007669"/>
    <property type="project" value="UniProtKB-KW"/>
</dbReference>
<reference evidence="12" key="1">
    <citation type="submission" date="2017-09" db="EMBL/GenBank/DDBJ databases">
        <title>Depth-based differentiation of microbial function through sediment-hosted aquifers and enrichment of novel symbionts in the deep terrestrial subsurface.</title>
        <authorList>
            <person name="Probst A.J."/>
            <person name="Ladd B."/>
            <person name="Jarett J.K."/>
            <person name="Geller-Mcgrath D.E."/>
            <person name="Sieber C.M.K."/>
            <person name="Emerson J.B."/>
            <person name="Anantharaman K."/>
            <person name="Thomas B.C."/>
            <person name="Malmstrom R."/>
            <person name="Stieglmeier M."/>
            <person name="Klingl A."/>
            <person name="Woyke T."/>
            <person name="Ryan C.M."/>
            <person name="Banfield J.F."/>
        </authorList>
    </citation>
    <scope>NUCLEOTIDE SEQUENCE [LARGE SCALE GENOMIC DNA]</scope>
</reference>
<dbReference type="Gene3D" id="3.40.50.300">
    <property type="entry name" value="P-loop containing nucleotide triphosphate hydrolases"/>
    <property type="match status" value="1"/>
</dbReference>
<gene>
    <name evidence="11" type="ORF">COT82_02635</name>
</gene>
<organism evidence="11 12">
    <name type="scientific">Candidatus Campbellbacteria bacterium CG10_big_fil_rev_8_21_14_0_10_35_52</name>
    <dbReference type="NCBI Taxonomy" id="1974527"/>
    <lineage>
        <taxon>Bacteria</taxon>
        <taxon>Candidatus Campbelliibacteriota</taxon>
    </lineage>
</organism>
<dbReference type="SUPFAM" id="SSF52540">
    <property type="entry name" value="P-loop containing nucleoside triphosphate hydrolases"/>
    <property type="match status" value="1"/>
</dbReference>
<keyword evidence="8" id="KW-0067">ATP-binding</keyword>
<accession>A0A2M6WUS2</accession>
<dbReference type="InterPro" id="IPR027417">
    <property type="entry name" value="P-loop_NTPase"/>
</dbReference>
<dbReference type="Proteomes" id="UP000230481">
    <property type="component" value="Unassembled WGS sequence"/>
</dbReference>
<protein>
    <recommendedName>
        <fullName evidence="3">tRNA threonylcarbamoyladenosine biosynthesis protein TsaE</fullName>
    </recommendedName>
    <alternativeName>
        <fullName evidence="10">t(6)A37 threonylcarbamoyladenosine biosynthesis protein TsaE</fullName>
    </alternativeName>
</protein>
<evidence type="ECO:0000313" key="11">
    <source>
        <dbReference type="EMBL" id="PIT96545.1"/>
    </source>
</evidence>
<dbReference type="GO" id="GO:0046872">
    <property type="term" value="F:metal ion binding"/>
    <property type="evidence" value="ECO:0007669"/>
    <property type="project" value="UniProtKB-KW"/>
</dbReference>
<name>A0A2M6WUS2_9BACT</name>
<dbReference type="GO" id="GO:0016740">
    <property type="term" value="F:transferase activity"/>
    <property type="evidence" value="ECO:0007669"/>
    <property type="project" value="UniProtKB-KW"/>
</dbReference>
<dbReference type="PANTHER" id="PTHR33540">
    <property type="entry name" value="TRNA THREONYLCARBAMOYLADENOSINE BIOSYNTHESIS PROTEIN TSAE"/>
    <property type="match status" value="1"/>
</dbReference>
<keyword evidence="5" id="KW-0819">tRNA processing</keyword>
<proteinExistence type="inferred from homology"/>
<dbReference type="NCBIfam" id="TIGR00150">
    <property type="entry name" value="T6A_YjeE"/>
    <property type="match status" value="1"/>
</dbReference>
<keyword evidence="11" id="KW-0808">Transferase</keyword>
<evidence type="ECO:0000256" key="1">
    <source>
        <dbReference type="ARBA" id="ARBA00004496"/>
    </source>
</evidence>
<evidence type="ECO:0000256" key="7">
    <source>
        <dbReference type="ARBA" id="ARBA00022741"/>
    </source>
</evidence>
<dbReference type="AlphaFoldDB" id="A0A2M6WUS2"/>
<dbReference type="PANTHER" id="PTHR33540:SF2">
    <property type="entry name" value="TRNA THREONYLCARBAMOYLADENOSINE BIOSYNTHESIS PROTEIN TSAE"/>
    <property type="match status" value="1"/>
</dbReference>
<evidence type="ECO:0000256" key="6">
    <source>
        <dbReference type="ARBA" id="ARBA00022723"/>
    </source>
</evidence>
<dbReference type="InterPro" id="IPR003442">
    <property type="entry name" value="T6A_TsaE"/>
</dbReference>
<dbReference type="GO" id="GO:0005737">
    <property type="term" value="C:cytoplasm"/>
    <property type="evidence" value="ECO:0007669"/>
    <property type="project" value="UniProtKB-SubCell"/>
</dbReference>
<evidence type="ECO:0000256" key="10">
    <source>
        <dbReference type="ARBA" id="ARBA00032441"/>
    </source>
</evidence>
<evidence type="ECO:0000256" key="3">
    <source>
        <dbReference type="ARBA" id="ARBA00019010"/>
    </source>
</evidence>
<comment type="caution">
    <text evidence="11">The sequence shown here is derived from an EMBL/GenBank/DDBJ whole genome shotgun (WGS) entry which is preliminary data.</text>
</comment>